<protein>
    <recommendedName>
        <fullName evidence="2">BTB domain-containing protein</fullName>
    </recommendedName>
</protein>
<evidence type="ECO:0000259" key="2">
    <source>
        <dbReference type="PROSITE" id="PS50097"/>
    </source>
</evidence>
<proteinExistence type="predicted"/>
<dbReference type="PANTHER" id="PTHR47843">
    <property type="entry name" value="BTB DOMAIN-CONTAINING PROTEIN-RELATED"/>
    <property type="match status" value="1"/>
</dbReference>
<dbReference type="AlphaFoldDB" id="A0A8H4TTF8"/>
<evidence type="ECO:0000256" key="1">
    <source>
        <dbReference type="SAM" id="MobiDB-lite"/>
    </source>
</evidence>
<gene>
    <name evidence="3" type="ORF">FSARC_8312</name>
</gene>
<dbReference type="InterPro" id="IPR011333">
    <property type="entry name" value="SKP1/BTB/POZ_sf"/>
</dbReference>
<dbReference type="SUPFAM" id="SSF54695">
    <property type="entry name" value="POZ domain"/>
    <property type="match status" value="1"/>
</dbReference>
<reference evidence="3" key="1">
    <citation type="journal article" date="2020" name="BMC Genomics">
        <title>Correction to: Identification and distribution of gene clusters required for synthesis of sphingolipid metabolism inhibitors in diverse species of the filamentous fungus Fusarium.</title>
        <authorList>
            <person name="Kim H.S."/>
            <person name="Lohmar J.M."/>
            <person name="Busman M."/>
            <person name="Brown D.W."/>
            <person name="Naumann T.A."/>
            <person name="Divon H.H."/>
            <person name="Lysoe E."/>
            <person name="Uhlig S."/>
            <person name="Proctor R.H."/>
        </authorList>
    </citation>
    <scope>NUCLEOTIDE SEQUENCE</scope>
    <source>
        <strain evidence="3">NRRL 20472</strain>
    </source>
</reference>
<evidence type="ECO:0000313" key="4">
    <source>
        <dbReference type="Proteomes" id="UP000622797"/>
    </source>
</evidence>
<sequence>MSSYTHPGAASKADGANFEESLASKPFLFIIGPEHKEFHVHKELIGQLSKVLNALVNGNMREAHEGRVDWPDLDVDTFVRFAKFAYSGDYNGAEPELCEMAIASQGEQEAIDLTGHEEEDDDNMSRGDTEGFDDSSESDELQDLAGSDEDEDDDDDDDDDDSSSEDSSEASSTLDNRPKFDGIRADGYQGPSYASIQRDDSGFVYRRWTLPLSVYQYMDEWQRYRQSLCDQDATNLEASHDYKRKRGNQGPITSMYRPVSKKYDAMQDFARCPYSSPLVSDTLPSVLRWEDNSNGDMSYLPVFLSHARLYVLADKYGVENLRILSLCRLHRLLQDFILFRQRIPDIVALAQEIFANTVERDDAREVIVKYFACFIEDIRDSPELADLLRRGGDFPAALIERMAMRL</sequence>
<comment type="caution">
    <text evidence="3">The sequence shown here is derived from an EMBL/GenBank/DDBJ whole genome shotgun (WGS) entry which is preliminary data.</text>
</comment>
<dbReference type="PROSITE" id="PS50097">
    <property type="entry name" value="BTB"/>
    <property type="match status" value="1"/>
</dbReference>
<dbReference type="Gene3D" id="3.30.710.10">
    <property type="entry name" value="Potassium Channel Kv1.1, Chain A"/>
    <property type="match status" value="1"/>
</dbReference>
<feature type="compositionally biased region" description="Acidic residues" evidence="1">
    <location>
        <begin position="130"/>
        <end position="168"/>
    </location>
</feature>
<evidence type="ECO:0000313" key="3">
    <source>
        <dbReference type="EMBL" id="KAF4963668.1"/>
    </source>
</evidence>
<feature type="domain" description="BTB" evidence="2">
    <location>
        <begin position="25"/>
        <end position="94"/>
    </location>
</feature>
<dbReference type="OrthoDB" id="9997739at2759"/>
<dbReference type="EMBL" id="JABEXW010000457">
    <property type="protein sequence ID" value="KAF4963668.1"/>
    <property type="molecule type" value="Genomic_DNA"/>
</dbReference>
<dbReference type="CDD" id="cd01165">
    <property type="entry name" value="BTB_POZ"/>
    <property type="match status" value="1"/>
</dbReference>
<dbReference type="Proteomes" id="UP000622797">
    <property type="component" value="Unassembled WGS sequence"/>
</dbReference>
<accession>A0A8H4TTF8</accession>
<name>A0A8H4TTF8_9HYPO</name>
<feature type="region of interest" description="Disordered" evidence="1">
    <location>
        <begin position="116"/>
        <end position="195"/>
    </location>
</feature>
<organism evidence="3 4">
    <name type="scientific">Fusarium sarcochroum</name>
    <dbReference type="NCBI Taxonomy" id="1208366"/>
    <lineage>
        <taxon>Eukaryota</taxon>
        <taxon>Fungi</taxon>
        <taxon>Dikarya</taxon>
        <taxon>Ascomycota</taxon>
        <taxon>Pezizomycotina</taxon>
        <taxon>Sordariomycetes</taxon>
        <taxon>Hypocreomycetidae</taxon>
        <taxon>Hypocreales</taxon>
        <taxon>Nectriaceae</taxon>
        <taxon>Fusarium</taxon>
        <taxon>Fusarium lateritium species complex</taxon>
    </lineage>
</organism>
<dbReference type="InterPro" id="IPR000210">
    <property type="entry name" value="BTB/POZ_dom"/>
</dbReference>
<reference evidence="3" key="2">
    <citation type="submission" date="2020-05" db="EMBL/GenBank/DDBJ databases">
        <authorList>
            <person name="Kim H.-S."/>
            <person name="Proctor R.H."/>
            <person name="Brown D.W."/>
        </authorList>
    </citation>
    <scope>NUCLEOTIDE SEQUENCE</scope>
    <source>
        <strain evidence="3">NRRL 20472</strain>
    </source>
</reference>
<keyword evidence="4" id="KW-1185">Reference proteome</keyword>
<dbReference type="PANTHER" id="PTHR47843:SF5">
    <property type="entry name" value="BTB_POZ DOMAIN PROTEIN"/>
    <property type="match status" value="1"/>
</dbReference>